<comment type="caution">
    <text evidence="1">The sequence shown here is derived from an EMBL/GenBank/DDBJ whole genome shotgun (WGS) entry which is preliminary data.</text>
</comment>
<protein>
    <submittedName>
        <fullName evidence="1">DUF4440 domain-containing protein</fullName>
    </submittedName>
</protein>
<dbReference type="EMBL" id="NGFN01000004">
    <property type="protein sequence ID" value="OUD04945.1"/>
    <property type="molecule type" value="Genomic_DNA"/>
</dbReference>
<dbReference type="Pfam" id="PF07366">
    <property type="entry name" value="SnoaL"/>
    <property type="match status" value="1"/>
</dbReference>
<dbReference type="SUPFAM" id="SSF54427">
    <property type="entry name" value="NTF2-like"/>
    <property type="match status" value="1"/>
</dbReference>
<accession>A0A2C9ZNY5</accession>
<dbReference type="Proteomes" id="UP000195105">
    <property type="component" value="Unassembled WGS sequence"/>
</dbReference>
<dbReference type="GO" id="GO:0030638">
    <property type="term" value="P:polyketide metabolic process"/>
    <property type="evidence" value="ECO:0007669"/>
    <property type="project" value="InterPro"/>
</dbReference>
<dbReference type="Gene3D" id="3.10.450.50">
    <property type="match status" value="1"/>
</dbReference>
<gene>
    <name evidence="1" type="ORF">CA983_01455</name>
</gene>
<name>A0A2C9ZNY5_9ACTN</name>
<evidence type="ECO:0000313" key="1">
    <source>
        <dbReference type="EMBL" id="OUD04945.1"/>
    </source>
</evidence>
<reference evidence="1 2" key="1">
    <citation type="submission" date="2017-05" db="EMBL/GenBank/DDBJ databases">
        <title>Biotechnological potential of actinobacteria isolated from South African environments.</title>
        <authorList>
            <person name="Le Roes-Hill M."/>
            <person name="Prins A."/>
            <person name="Durrell K.A."/>
        </authorList>
    </citation>
    <scope>NUCLEOTIDE SEQUENCE [LARGE SCALE GENOMIC DNA]</scope>
    <source>
        <strain evidence="1 2">HMC13</strain>
    </source>
</reference>
<dbReference type="AlphaFoldDB" id="A0A2C9ZNY5"/>
<dbReference type="PANTHER" id="PTHR38436:SF1">
    <property type="entry name" value="ESTER CYCLASE"/>
    <property type="match status" value="1"/>
</dbReference>
<dbReference type="InterPro" id="IPR009959">
    <property type="entry name" value="Cyclase_SnoaL-like"/>
</dbReference>
<sequence length="139" mass="15689">MSPAENKRRALEMVAAWNRGEPDGVIAFWAPDAVHYDEDGRPMPADLIADIMRGSLKSFPDLHLEAKSIVAEGDRVMLRITVTATHRGDFMGVPATGERVTWHYLEELRFNDRGEVAEHWDVMNFSPLYRALGRVPEGL</sequence>
<evidence type="ECO:0000313" key="2">
    <source>
        <dbReference type="Proteomes" id="UP000195105"/>
    </source>
</evidence>
<proteinExistence type="predicted"/>
<organism evidence="1 2">
    <name type="scientific">Streptomyces swartbergensis</name>
    <dbReference type="NCBI Taxonomy" id="487165"/>
    <lineage>
        <taxon>Bacteria</taxon>
        <taxon>Bacillati</taxon>
        <taxon>Actinomycetota</taxon>
        <taxon>Actinomycetes</taxon>
        <taxon>Kitasatosporales</taxon>
        <taxon>Streptomycetaceae</taxon>
        <taxon>Streptomyces</taxon>
    </lineage>
</organism>
<keyword evidence="2" id="KW-1185">Reference proteome</keyword>
<dbReference type="PANTHER" id="PTHR38436">
    <property type="entry name" value="POLYKETIDE CYCLASE SNOAL-LIKE DOMAIN"/>
    <property type="match status" value="1"/>
</dbReference>
<dbReference type="RefSeq" id="WP_086599024.1">
    <property type="nucleotide sequence ID" value="NZ_NGFN01000004.1"/>
</dbReference>
<dbReference type="InterPro" id="IPR032710">
    <property type="entry name" value="NTF2-like_dom_sf"/>
</dbReference>